<feature type="signal peptide" evidence="2">
    <location>
        <begin position="1"/>
        <end position="23"/>
    </location>
</feature>
<evidence type="ECO:0000256" key="2">
    <source>
        <dbReference type="SAM" id="SignalP"/>
    </source>
</evidence>
<feature type="chain" id="PRO_5047469666" description="EF-hand domain-containing protein" evidence="2">
    <location>
        <begin position="24"/>
        <end position="90"/>
    </location>
</feature>
<proteinExistence type="predicted"/>
<dbReference type="PROSITE" id="PS00018">
    <property type="entry name" value="EF_HAND_1"/>
    <property type="match status" value="1"/>
</dbReference>
<accession>A0ABY6DGD8</accession>
<protein>
    <recommendedName>
        <fullName evidence="3">EF-hand domain-containing protein</fullName>
    </recommendedName>
</protein>
<keyword evidence="2" id="KW-0732">Signal</keyword>
<feature type="region of interest" description="Disordered" evidence="1">
    <location>
        <begin position="33"/>
        <end position="62"/>
    </location>
</feature>
<dbReference type="RefSeq" id="WP_263049207.1">
    <property type="nucleotide sequence ID" value="NZ_CP106739.1"/>
</dbReference>
<geneLocation type="plasmid" evidence="4 5">
    <name>unnamed3</name>
</geneLocation>
<organism evidence="4 5">
    <name type="scientific">Roseovarius pelagicus</name>
    <dbReference type="NCBI Taxonomy" id="2980108"/>
    <lineage>
        <taxon>Bacteria</taxon>
        <taxon>Pseudomonadati</taxon>
        <taxon>Pseudomonadota</taxon>
        <taxon>Alphaproteobacteria</taxon>
        <taxon>Rhodobacterales</taxon>
        <taxon>Roseobacteraceae</taxon>
        <taxon>Roseovarius</taxon>
    </lineage>
</organism>
<keyword evidence="5" id="KW-1185">Reference proteome</keyword>
<dbReference type="PROSITE" id="PS50222">
    <property type="entry name" value="EF_HAND_2"/>
    <property type="match status" value="1"/>
</dbReference>
<gene>
    <name evidence="4" type="ORF">N7U68_20540</name>
</gene>
<reference evidence="4" key="1">
    <citation type="submission" date="2022-10" db="EMBL/GenBank/DDBJ databases">
        <title>Roseovarius pelagicus sp. nov., isolated from Arctic seawater.</title>
        <authorList>
            <person name="Hong Y.W."/>
            <person name="Hwang C.Y."/>
        </authorList>
    </citation>
    <scope>NUCLEOTIDE SEQUENCE</scope>
    <source>
        <strain evidence="4">HL-MP18</strain>
        <plasmid evidence="4">unnamed3</plasmid>
    </source>
</reference>
<dbReference type="SUPFAM" id="SSF47473">
    <property type="entry name" value="EF-hand"/>
    <property type="match status" value="1"/>
</dbReference>
<dbReference type="EMBL" id="CP106739">
    <property type="protein sequence ID" value="UXX85237.1"/>
    <property type="molecule type" value="Genomic_DNA"/>
</dbReference>
<dbReference type="InterPro" id="IPR002048">
    <property type="entry name" value="EF_hand_dom"/>
</dbReference>
<dbReference type="Proteomes" id="UP001064087">
    <property type="component" value="Plasmid unnamed3"/>
</dbReference>
<evidence type="ECO:0000256" key="1">
    <source>
        <dbReference type="SAM" id="MobiDB-lite"/>
    </source>
</evidence>
<evidence type="ECO:0000259" key="3">
    <source>
        <dbReference type="PROSITE" id="PS50222"/>
    </source>
</evidence>
<dbReference type="InterPro" id="IPR011992">
    <property type="entry name" value="EF-hand-dom_pair"/>
</dbReference>
<name>A0ABY6DGD8_9RHOB</name>
<dbReference type="Gene3D" id="1.10.238.10">
    <property type="entry name" value="EF-hand"/>
    <property type="match status" value="1"/>
</dbReference>
<evidence type="ECO:0000313" key="4">
    <source>
        <dbReference type="EMBL" id="UXX85237.1"/>
    </source>
</evidence>
<keyword evidence="4" id="KW-0614">Plasmid</keyword>
<dbReference type="InterPro" id="IPR018247">
    <property type="entry name" value="EF_Hand_1_Ca_BS"/>
</dbReference>
<evidence type="ECO:0000313" key="5">
    <source>
        <dbReference type="Proteomes" id="UP001064087"/>
    </source>
</evidence>
<feature type="domain" description="EF-hand" evidence="3">
    <location>
        <begin position="42"/>
        <end position="77"/>
    </location>
</feature>
<sequence>MNRNTTFIFATAVATVMGGAAFADNGFVTGHHELPDRDNNVHMGDTMRGHFEHADQNGDGKVSRAEMEAHMNAAMEFQSMFEDRNGPGNR</sequence>